<evidence type="ECO:0000259" key="3">
    <source>
        <dbReference type="PROSITE" id="PS50206"/>
    </source>
</evidence>
<dbReference type="PANTHER" id="PTHR11364">
    <property type="entry name" value="THIOSULFATE SULFERTANSFERASE"/>
    <property type="match status" value="1"/>
</dbReference>
<dbReference type="SUPFAM" id="SSF52821">
    <property type="entry name" value="Rhodanese/Cell cycle control phosphatase"/>
    <property type="match status" value="2"/>
</dbReference>
<protein>
    <submittedName>
        <fullName evidence="4">Sulfurtransferase</fullName>
        <ecNumber evidence="4">2.8.1.-</ecNumber>
    </submittedName>
</protein>
<dbReference type="CDD" id="cd01449">
    <property type="entry name" value="TST_Repeat_2"/>
    <property type="match status" value="1"/>
</dbReference>
<sequence>MTDTVHPLITVDELRDRLGELHLLDARWQLGRDDGHEQYLAGHIPGAVFIDVEGDLSRHGEPHEGRHPLPSDDALAAAARRWGIRDGVPVVVYDGARMLSASRAWWALRRAGLADVRVLDGGWQAWLAAGGESETGEVVAPAGDVTLGSPGDRGVIDTRSAASWPDAGVLIDVRVAERYRGETEPIDPIAGHIPGARNLPIGELLTADGRFTPASDIAAAFDDVGATADTPIAAYCGSGITAAQFALAGAVIGRPVTVYPGSWSAWSNTEGTRIATGDD</sequence>
<accession>A0ABU8LAV8</accession>
<dbReference type="PANTHER" id="PTHR11364:SF27">
    <property type="entry name" value="SULFURTRANSFERASE"/>
    <property type="match status" value="1"/>
</dbReference>
<dbReference type="Proteomes" id="UP001371224">
    <property type="component" value="Unassembled WGS sequence"/>
</dbReference>
<dbReference type="PROSITE" id="PS50206">
    <property type="entry name" value="RHODANESE_3"/>
    <property type="match status" value="2"/>
</dbReference>
<evidence type="ECO:0000256" key="2">
    <source>
        <dbReference type="ARBA" id="ARBA00022737"/>
    </source>
</evidence>
<keyword evidence="5" id="KW-1185">Reference proteome</keyword>
<organism evidence="4 5">
    <name type="scientific">Microbacterium bandirmense</name>
    <dbReference type="NCBI Taxonomy" id="3122050"/>
    <lineage>
        <taxon>Bacteria</taxon>
        <taxon>Bacillati</taxon>
        <taxon>Actinomycetota</taxon>
        <taxon>Actinomycetes</taxon>
        <taxon>Micrococcales</taxon>
        <taxon>Microbacteriaceae</taxon>
        <taxon>Microbacterium</taxon>
    </lineage>
</organism>
<evidence type="ECO:0000313" key="5">
    <source>
        <dbReference type="Proteomes" id="UP001371224"/>
    </source>
</evidence>
<dbReference type="InterPro" id="IPR036873">
    <property type="entry name" value="Rhodanese-like_dom_sf"/>
</dbReference>
<dbReference type="InterPro" id="IPR045078">
    <property type="entry name" value="TST/MPST-like"/>
</dbReference>
<name>A0ABU8LAV8_9MICO</name>
<dbReference type="Gene3D" id="3.40.250.10">
    <property type="entry name" value="Rhodanese-like domain"/>
    <property type="match status" value="2"/>
</dbReference>
<dbReference type="InterPro" id="IPR001307">
    <property type="entry name" value="Thiosulphate_STrfase_CS"/>
</dbReference>
<feature type="domain" description="Rhodanese" evidence="3">
    <location>
        <begin position="17"/>
        <end position="135"/>
    </location>
</feature>
<dbReference type="InterPro" id="IPR001763">
    <property type="entry name" value="Rhodanese-like_dom"/>
</dbReference>
<reference evidence="4 5" key="1">
    <citation type="submission" date="2024-02" db="EMBL/GenBank/DDBJ databases">
        <authorList>
            <person name="Saticioglu I.B."/>
        </authorList>
    </citation>
    <scope>NUCLEOTIDE SEQUENCE [LARGE SCALE GENOMIC DNA]</scope>
    <source>
        <strain evidence="4 5">Mu-80</strain>
    </source>
</reference>
<dbReference type="GO" id="GO:0016740">
    <property type="term" value="F:transferase activity"/>
    <property type="evidence" value="ECO:0007669"/>
    <property type="project" value="UniProtKB-KW"/>
</dbReference>
<evidence type="ECO:0000313" key="4">
    <source>
        <dbReference type="EMBL" id="MEJ1088476.1"/>
    </source>
</evidence>
<dbReference type="PROSITE" id="PS00380">
    <property type="entry name" value="RHODANESE_1"/>
    <property type="match status" value="1"/>
</dbReference>
<proteinExistence type="predicted"/>
<gene>
    <name evidence="4" type="ORF">WDU99_09135</name>
</gene>
<keyword evidence="2" id="KW-0677">Repeat</keyword>
<dbReference type="RefSeq" id="WP_337332138.1">
    <property type="nucleotide sequence ID" value="NZ_JBBDGM010000006.1"/>
</dbReference>
<dbReference type="EMBL" id="JBBDGM010000006">
    <property type="protein sequence ID" value="MEJ1088476.1"/>
    <property type="molecule type" value="Genomic_DNA"/>
</dbReference>
<keyword evidence="1 4" id="KW-0808">Transferase</keyword>
<feature type="domain" description="Rhodanese" evidence="3">
    <location>
        <begin position="169"/>
        <end position="275"/>
    </location>
</feature>
<dbReference type="SMART" id="SM00450">
    <property type="entry name" value="RHOD"/>
    <property type="match status" value="2"/>
</dbReference>
<dbReference type="EC" id="2.8.1.-" evidence="4"/>
<evidence type="ECO:0000256" key="1">
    <source>
        <dbReference type="ARBA" id="ARBA00022679"/>
    </source>
</evidence>
<dbReference type="Pfam" id="PF00581">
    <property type="entry name" value="Rhodanese"/>
    <property type="match status" value="2"/>
</dbReference>
<dbReference type="CDD" id="cd01448">
    <property type="entry name" value="TST_Repeat_1"/>
    <property type="match status" value="1"/>
</dbReference>
<comment type="caution">
    <text evidence="4">The sequence shown here is derived from an EMBL/GenBank/DDBJ whole genome shotgun (WGS) entry which is preliminary data.</text>
</comment>